<evidence type="ECO:0000259" key="1">
    <source>
        <dbReference type="PROSITE" id="PS51208"/>
    </source>
</evidence>
<name>A0A0P9VK32_9PSED</name>
<dbReference type="SUPFAM" id="SSF103515">
    <property type="entry name" value="Autotransporter"/>
    <property type="match status" value="1"/>
</dbReference>
<sequence>MGTRLDGRSRSVRGIGVDTEGHVMSLSVEAGYPLALSQRWVAEPQVQIIYQRVDLQDQHDGIAHLGFDSQAYRTGRIGMRFKGRYHLSSVPIEPYLRGNLWHTVDGHDTLTFNHAEQTRTEHRSTTGSVGAGMVATLSSNASLHWIADYLVDLDDHGAQGVNTSLGFRLAW</sequence>
<dbReference type="Proteomes" id="UP000050557">
    <property type="component" value="Unassembled WGS sequence"/>
</dbReference>
<dbReference type="EMBL" id="LJQM01000272">
    <property type="protein sequence ID" value="KPX39320.1"/>
    <property type="molecule type" value="Genomic_DNA"/>
</dbReference>
<accession>A0A0P9VK32</accession>
<feature type="domain" description="Autotransporter" evidence="1">
    <location>
        <begin position="1"/>
        <end position="171"/>
    </location>
</feature>
<reference evidence="2 3" key="1">
    <citation type="submission" date="2015-09" db="EMBL/GenBank/DDBJ databases">
        <title>Genome announcement of multiple Pseudomonas syringae strains.</title>
        <authorList>
            <person name="Thakur S."/>
            <person name="Wang P.W."/>
            <person name="Gong Y."/>
            <person name="Weir B.S."/>
            <person name="Guttman D.S."/>
        </authorList>
    </citation>
    <scope>NUCLEOTIDE SEQUENCE [LARGE SCALE GENOMIC DNA]</scope>
    <source>
        <strain evidence="2 3">ICMP4531</strain>
    </source>
</reference>
<evidence type="ECO:0000313" key="2">
    <source>
        <dbReference type="EMBL" id="KPX39320.1"/>
    </source>
</evidence>
<comment type="caution">
    <text evidence="2">The sequence shown here is derived from an EMBL/GenBank/DDBJ whole genome shotgun (WGS) entry which is preliminary data.</text>
</comment>
<dbReference type="AlphaFoldDB" id="A0A0P9VK32"/>
<organism evidence="2 3">
    <name type="scientific">Pseudomonas syringae pv. helianthi</name>
    <dbReference type="NCBI Taxonomy" id="251654"/>
    <lineage>
        <taxon>Bacteria</taxon>
        <taxon>Pseudomonadati</taxon>
        <taxon>Pseudomonadota</taxon>
        <taxon>Gammaproteobacteria</taxon>
        <taxon>Pseudomonadales</taxon>
        <taxon>Pseudomonadaceae</taxon>
        <taxon>Pseudomonas</taxon>
    </lineage>
</organism>
<dbReference type="GO" id="GO:0019867">
    <property type="term" value="C:outer membrane"/>
    <property type="evidence" value="ECO:0007669"/>
    <property type="project" value="InterPro"/>
</dbReference>
<dbReference type="InterPro" id="IPR036709">
    <property type="entry name" value="Autotransporte_beta_dom_sf"/>
</dbReference>
<proteinExistence type="predicted"/>
<dbReference type="NCBIfam" id="TIGR01414">
    <property type="entry name" value="autotrans_barl"/>
    <property type="match status" value="1"/>
</dbReference>
<evidence type="ECO:0000313" key="3">
    <source>
        <dbReference type="Proteomes" id="UP000050557"/>
    </source>
</evidence>
<gene>
    <name evidence="2" type="ORF">ALO68_03510</name>
</gene>
<dbReference type="InterPro" id="IPR005546">
    <property type="entry name" value="Autotransporte_beta"/>
</dbReference>
<dbReference type="PROSITE" id="PS51208">
    <property type="entry name" value="AUTOTRANSPORTER"/>
    <property type="match status" value="1"/>
</dbReference>
<dbReference type="PATRIC" id="fig|251654.3.peg.4656"/>
<dbReference type="Pfam" id="PF03797">
    <property type="entry name" value="Autotransporter"/>
    <property type="match status" value="1"/>
</dbReference>
<dbReference type="InterPro" id="IPR006315">
    <property type="entry name" value="OM_autotransptr_brl_dom"/>
</dbReference>
<protein>
    <submittedName>
        <fullName evidence="2">Autotransporter</fullName>
    </submittedName>
</protein>
<dbReference type="Gene3D" id="2.40.128.130">
    <property type="entry name" value="Autotransporter beta-domain"/>
    <property type="match status" value="1"/>
</dbReference>